<evidence type="ECO:0000256" key="1">
    <source>
        <dbReference type="SAM" id="Phobius"/>
    </source>
</evidence>
<organism evidence="3">
    <name type="scientific">Edafosvirus sp</name>
    <dbReference type="NCBI Taxonomy" id="2487765"/>
    <lineage>
        <taxon>Viruses</taxon>
        <taxon>Varidnaviria</taxon>
        <taxon>Bamfordvirae</taxon>
        <taxon>Nucleocytoviricota</taxon>
        <taxon>Megaviricetes</taxon>
        <taxon>Imitervirales</taxon>
        <taxon>Mimiviridae</taxon>
        <taxon>Klosneuvirinae</taxon>
    </lineage>
</organism>
<keyword evidence="1" id="KW-0472">Membrane</keyword>
<dbReference type="Pfam" id="PF00024">
    <property type="entry name" value="PAN_1"/>
    <property type="match status" value="1"/>
</dbReference>
<proteinExistence type="predicted"/>
<dbReference type="EMBL" id="MK072103">
    <property type="protein sequence ID" value="AYV78845.1"/>
    <property type="molecule type" value="Genomic_DNA"/>
</dbReference>
<evidence type="ECO:0000259" key="2">
    <source>
        <dbReference type="Pfam" id="PF00024"/>
    </source>
</evidence>
<evidence type="ECO:0000313" key="3">
    <source>
        <dbReference type="EMBL" id="AYV78845.1"/>
    </source>
</evidence>
<accession>A0A3G4ZVC8</accession>
<protein>
    <recommendedName>
        <fullName evidence="2">Apple domain-containing protein</fullName>
    </recommendedName>
</protein>
<feature type="domain" description="Apple" evidence="2">
    <location>
        <begin position="211"/>
        <end position="245"/>
    </location>
</feature>
<keyword evidence="1" id="KW-0812">Transmembrane</keyword>
<name>A0A3G4ZVC8_9VIRU</name>
<gene>
    <name evidence="3" type="ORF">Edafosvirus38_5</name>
</gene>
<keyword evidence="1" id="KW-1133">Transmembrane helix</keyword>
<dbReference type="Gene3D" id="3.50.4.10">
    <property type="entry name" value="Hepatocyte Growth Factor"/>
    <property type="match status" value="1"/>
</dbReference>
<reference evidence="3" key="1">
    <citation type="submission" date="2018-10" db="EMBL/GenBank/DDBJ databases">
        <title>Hidden diversity of soil giant viruses.</title>
        <authorList>
            <person name="Schulz F."/>
            <person name="Alteio L."/>
            <person name="Goudeau D."/>
            <person name="Ryan E.M."/>
            <person name="Malmstrom R.R."/>
            <person name="Blanchard J."/>
            <person name="Woyke T."/>
        </authorList>
    </citation>
    <scope>NUCLEOTIDE SEQUENCE</scope>
    <source>
        <strain evidence="3">EDV1</strain>
    </source>
</reference>
<feature type="transmembrane region" description="Helical" evidence="1">
    <location>
        <begin position="12"/>
        <end position="32"/>
    </location>
</feature>
<dbReference type="InterPro" id="IPR003609">
    <property type="entry name" value="Pan_app"/>
</dbReference>
<sequence length="268" mass="29309">MSSQNEKIFIGFLIVCCCCIIICGILSLFGVFNNLFPKPTPPTPTTCTTDAQCSSDTIKGEFCNNSKCVSPSTVGLIDAKKYLDEDAKHGDVINNFKGLNAPQCKQKCIDDPQCGGISFIPVAKDCYLTKKSASYDYWSNSGAGHWGFVKNDARDVPCTTDKQCSWDTIRGEFCNNSKCVSPSTIKLIDSKKYLDDNGIHGDVIGNFKELNALQCKQKCIDDAKCGGVTFIPAAKDCYLTNKSVANNYWGDVNPGKWGFMKDDARSPT</sequence>